<dbReference type="Proteomes" id="UP000653358">
    <property type="component" value="Unassembled WGS sequence"/>
</dbReference>
<dbReference type="CDD" id="cd16936">
    <property type="entry name" value="HATPase_RsbW-like"/>
    <property type="match status" value="1"/>
</dbReference>
<evidence type="ECO:0000256" key="1">
    <source>
        <dbReference type="ARBA" id="ARBA00004651"/>
    </source>
</evidence>
<evidence type="ECO:0000259" key="7">
    <source>
        <dbReference type="Pfam" id="PF13581"/>
    </source>
</evidence>
<feature type="transmembrane region" description="Helical" evidence="6">
    <location>
        <begin position="203"/>
        <end position="224"/>
    </location>
</feature>
<dbReference type="InterPro" id="IPR002528">
    <property type="entry name" value="MATE_fam"/>
</dbReference>
<evidence type="ECO:0000256" key="6">
    <source>
        <dbReference type="SAM" id="Phobius"/>
    </source>
</evidence>
<sequence>MQHMKADKSGETQFKRTGILLRRKFFAYLLPTIMMNAALSLGIVVDGIIVGNILGTEAFAAVNICAPMMFLFSALYALIGVGGSIRVAHCKGRMDHNGANLNFTLSLLGLVIVSVLFATVGFIFADQIATVLSGGSSLKPLVKDFLSVLVLGAPVLITVPGMVYFIRTDSHPRLAANILIIANVINLILDLVFMGVFKMGIAGAALATVSGYLVGAAVSGIYFGSPQRHLKFVRPALTDLKNYSELFLTGAPPSLTGITYFLRNLSINTILVGTIGPMGVATFGVCMNMLSLSTIVIGGTAQTIIPVVGCTYGEKDYQGITAIIKTAITTVTLLCVSLLVVFVLFPLQIAGLFGITGDSQTMASIQAAIRIFSLSLPFFGINFLMICYYQTVDRRGFSAVITVLENILIILSMILLMERQFGERGIWIAFVLSEMLTLSLIVVMTWLIKKQSTRVLQPILLLEKIDTRIMDVTISNSIAAATGISQKMMDFCVANQIDARRTNRVGVIVEELSVNIITHGFKKNGENFIDIRLSIVDTDLVLRLRDDGEPFNPIAYLSEFGTEKSLGLKLVNEMATDFNYSYILNFNNILISMADVNETS</sequence>
<feature type="transmembrane region" description="Helical" evidence="6">
    <location>
        <begin position="427"/>
        <end position="448"/>
    </location>
</feature>
<keyword evidence="9" id="KW-1185">Reference proteome</keyword>
<protein>
    <recommendedName>
        <fullName evidence="7">Histidine kinase/HSP90-like ATPase domain-containing protein</fullName>
    </recommendedName>
</protein>
<feature type="transmembrane region" description="Helical" evidence="6">
    <location>
        <begin position="178"/>
        <end position="197"/>
    </location>
</feature>
<evidence type="ECO:0000256" key="5">
    <source>
        <dbReference type="ARBA" id="ARBA00023136"/>
    </source>
</evidence>
<feature type="transmembrane region" description="Helical" evidence="6">
    <location>
        <begin position="25"/>
        <end position="54"/>
    </location>
</feature>
<dbReference type="Pfam" id="PF13581">
    <property type="entry name" value="HATPase_c_2"/>
    <property type="match status" value="1"/>
</dbReference>
<keyword evidence="5 6" id="KW-0472">Membrane</keyword>
<evidence type="ECO:0000313" key="8">
    <source>
        <dbReference type="EMBL" id="MBC3796864.1"/>
    </source>
</evidence>
<dbReference type="InterPro" id="IPR036890">
    <property type="entry name" value="HATPase_C_sf"/>
</dbReference>
<feature type="transmembrane region" description="Helical" evidence="6">
    <location>
        <begin position="103"/>
        <end position="125"/>
    </location>
</feature>
<keyword evidence="2" id="KW-1003">Cell membrane</keyword>
<feature type="transmembrane region" description="Helical" evidence="6">
    <location>
        <begin position="396"/>
        <end position="415"/>
    </location>
</feature>
<comment type="caution">
    <text evidence="8">The sequence shown here is derived from an EMBL/GenBank/DDBJ whole genome shotgun (WGS) entry which is preliminary data.</text>
</comment>
<gene>
    <name evidence="8" type="ORF">GH807_07360</name>
</gene>
<feature type="transmembrane region" description="Helical" evidence="6">
    <location>
        <begin position="60"/>
        <end position="82"/>
    </location>
</feature>
<evidence type="ECO:0000256" key="4">
    <source>
        <dbReference type="ARBA" id="ARBA00022989"/>
    </source>
</evidence>
<name>A0ABR6WKH7_9FIRM</name>
<feature type="transmembrane region" description="Helical" evidence="6">
    <location>
        <begin position="367"/>
        <end position="389"/>
    </location>
</feature>
<feature type="transmembrane region" description="Helical" evidence="6">
    <location>
        <begin position="331"/>
        <end position="355"/>
    </location>
</feature>
<evidence type="ECO:0000256" key="2">
    <source>
        <dbReference type="ARBA" id="ARBA00022475"/>
    </source>
</evidence>
<evidence type="ECO:0000313" key="9">
    <source>
        <dbReference type="Proteomes" id="UP000653358"/>
    </source>
</evidence>
<keyword evidence="4 6" id="KW-1133">Transmembrane helix</keyword>
<feature type="domain" description="Histidine kinase/HSP90-like ATPase" evidence="7">
    <location>
        <begin position="482"/>
        <end position="580"/>
    </location>
</feature>
<reference evidence="8 9" key="1">
    <citation type="journal article" date="2020" name="mSystems">
        <title>Defining Genomic and Predicted Metabolic Features of the Acetobacterium Genus.</title>
        <authorList>
            <person name="Ross D.E."/>
            <person name="Marshall C.W."/>
            <person name="Gulliver D."/>
            <person name="May H.D."/>
            <person name="Norman R.S."/>
        </authorList>
    </citation>
    <scope>NUCLEOTIDE SEQUENCE [LARGE SCALE GENOMIC DNA]</scope>
    <source>
        <strain evidence="8 9">DSM 9173</strain>
    </source>
</reference>
<dbReference type="InterPro" id="IPR051327">
    <property type="entry name" value="MATE_MepA_subfamily"/>
</dbReference>
<evidence type="ECO:0000256" key="3">
    <source>
        <dbReference type="ARBA" id="ARBA00022692"/>
    </source>
</evidence>
<proteinExistence type="predicted"/>
<dbReference type="InterPro" id="IPR003594">
    <property type="entry name" value="HATPase_dom"/>
</dbReference>
<dbReference type="PANTHER" id="PTHR43823:SF3">
    <property type="entry name" value="MULTIDRUG EXPORT PROTEIN MEPA"/>
    <property type="match status" value="1"/>
</dbReference>
<dbReference type="EMBL" id="WJBB01000007">
    <property type="protein sequence ID" value="MBC3796864.1"/>
    <property type="molecule type" value="Genomic_DNA"/>
</dbReference>
<feature type="transmembrane region" description="Helical" evidence="6">
    <location>
        <begin position="145"/>
        <end position="166"/>
    </location>
</feature>
<organism evidence="8 9">
    <name type="scientific">Acetobacterium tundrae</name>
    <dbReference type="NCBI Taxonomy" id="132932"/>
    <lineage>
        <taxon>Bacteria</taxon>
        <taxon>Bacillati</taxon>
        <taxon>Bacillota</taxon>
        <taxon>Clostridia</taxon>
        <taxon>Eubacteriales</taxon>
        <taxon>Eubacteriaceae</taxon>
        <taxon>Acetobacterium</taxon>
    </lineage>
</organism>
<dbReference type="Gene3D" id="3.30.565.10">
    <property type="entry name" value="Histidine kinase-like ATPase, C-terminal domain"/>
    <property type="match status" value="1"/>
</dbReference>
<dbReference type="Pfam" id="PF01554">
    <property type="entry name" value="MatE"/>
    <property type="match status" value="2"/>
</dbReference>
<comment type="subcellular location">
    <subcellularLocation>
        <location evidence="1">Cell membrane</location>
        <topology evidence="1">Multi-pass membrane protein</topology>
    </subcellularLocation>
</comment>
<keyword evidence="3 6" id="KW-0812">Transmembrane</keyword>
<dbReference type="SUPFAM" id="SSF55874">
    <property type="entry name" value="ATPase domain of HSP90 chaperone/DNA topoisomerase II/histidine kinase"/>
    <property type="match status" value="1"/>
</dbReference>
<accession>A0ABR6WKH7</accession>
<dbReference type="PANTHER" id="PTHR43823">
    <property type="entry name" value="SPORULATION PROTEIN YKVU"/>
    <property type="match status" value="1"/>
</dbReference>